<dbReference type="InterPro" id="IPR049449">
    <property type="entry name" value="TesB_ACOT8-like_N"/>
</dbReference>
<dbReference type="EMBL" id="PXYI01000003">
    <property type="protein sequence ID" value="PSJ40366.1"/>
    <property type="molecule type" value="Genomic_DNA"/>
</dbReference>
<dbReference type="AlphaFoldDB" id="A0A2P7QQX1"/>
<dbReference type="Pfam" id="PF13622">
    <property type="entry name" value="4HBT_3"/>
    <property type="match status" value="1"/>
</dbReference>
<dbReference type="Gene3D" id="3.10.129.10">
    <property type="entry name" value="Hotdog Thioesterase"/>
    <property type="match status" value="1"/>
</dbReference>
<dbReference type="NCBIfam" id="TIGR00369">
    <property type="entry name" value="unchar_dom_1"/>
    <property type="match status" value="1"/>
</dbReference>
<dbReference type="SUPFAM" id="SSF54637">
    <property type="entry name" value="Thioesterase/thiol ester dehydrase-isomerase"/>
    <property type="match status" value="1"/>
</dbReference>
<comment type="caution">
    <text evidence="2">The sequence shown here is derived from an EMBL/GenBank/DDBJ whole genome shotgun (WGS) entry which is preliminary data.</text>
</comment>
<accession>A0A2P7QQX1</accession>
<protein>
    <submittedName>
        <fullName evidence="2">Phenylacetic acid degradation protein</fullName>
    </submittedName>
</protein>
<dbReference type="Proteomes" id="UP000241167">
    <property type="component" value="Unassembled WGS sequence"/>
</dbReference>
<feature type="domain" description="Acyl-CoA thioesterase-like N-terminal HotDog" evidence="1">
    <location>
        <begin position="39"/>
        <end position="121"/>
    </location>
</feature>
<dbReference type="CDD" id="cd03443">
    <property type="entry name" value="PaaI_thioesterase"/>
    <property type="match status" value="1"/>
</dbReference>
<reference evidence="2 3" key="1">
    <citation type="submission" date="2018-03" db="EMBL/GenBank/DDBJ databases">
        <title>The draft genome of Sphingosinicella sp. GL-C-18.</title>
        <authorList>
            <person name="Liu L."/>
            <person name="Li L."/>
            <person name="Liang L."/>
            <person name="Zhang X."/>
            <person name="Wang T."/>
        </authorList>
    </citation>
    <scope>NUCLEOTIDE SEQUENCE [LARGE SCALE GENOMIC DNA]</scope>
    <source>
        <strain evidence="2 3">GL-C-18</strain>
    </source>
</reference>
<sequence length="136" mass="14553">MTPALPPYAELLGLSTRRDDAGNLLWVMPFRDQVIGRPGFLHGGAIAGLLEFAALGTLYDALADQPGVTPKPINVSVDFMRGGTAVETYASAVITRLGKRVANVEAHAWQQDRTKPIAAARMNLLLSRSDPAAVQD</sequence>
<proteinExistence type="predicted"/>
<organism evidence="2 3">
    <name type="scientific">Allosphingosinicella deserti</name>
    <dbReference type="NCBI Taxonomy" id="2116704"/>
    <lineage>
        <taxon>Bacteria</taxon>
        <taxon>Pseudomonadati</taxon>
        <taxon>Pseudomonadota</taxon>
        <taxon>Alphaproteobacteria</taxon>
        <taxon>Sphingomonadales</taxon>
        <taxon>Sphingomonadaceae</taxon>
        <taxon>Allosphingosinicella</taxon>
    </lineage>
</organism>
<dbReference type="RefSeq" id="WP_106512518.1">
    <property type="nucleotide sequence ID" value="NZ_PXYI01000003.1"/>
</dbReference>
<name>A0A2P7QQX1_9SPHN</name>
<dbReference type="GO" id="GO:0016790">
    <property type="term" value="F:thiolester hydrolase activity"/>
    <property type="evidence" value="ECO:0007669"/>
    <property type="project" value="UniProtKB-ARBA"/>
</dbReference>
<dbReference type="InterPro" id="IPR029069">
    <property type="entry name" value="HotDog_dom_sf"/>
</dbReference>
<evidence type="ECO:0000313" key="2">
    <source>
        <dbReference type="EMBL" id="PSJ40366.1"/>
    </source>
</evidence>
<dbReference type="InterPro" id="IPR003736">
    <property type="entry name" value="PAAI_dom"/>
</dbReference>
<gene>
    <name evidence="2" type="ORF">C7I55_08455</name>
</gene>
<keyword evidence="3" id="KW-1185">Reference proteome</keyword>
<evidence type="ECO:0000313" key="3">
    <source>
        <dbReference type="Proteomes" id="UP000241167"/>
    </source>
</evidence>
<dbReference type="OrthoDB" id="9813158at2"/>
<evidence type="ECO:0000259" key="1">
    <source>
        <dbReference type="Pfam" id="PF13622"/>
    </source>
</evidence>